<dbReference type="GO" id="GO:0003700">
    <property type="term" value="F:DNA-binding transcription factor activity"/>
    <property type="evidence" value="ECO:0007669"/>
    <property type="project" value="TreeGrafter"/>
</dbReference>
<dbReference type="AlphaFoldDB" id="A0A6P5WVL0"/>
<dbReference type="Proteomes" id="UP000515121">
    <property type="component" value="Unplaced"/>
</dbReference>
<evidence type="ECO:0000256" key="2">
    <source>
        <dbReference type="ARBA" id="ARBA00022771"/>
    </source>
</evidence>
<evidence type="ECO:0000313" key="7">
    <source>
        <dbReference type="RefSeq" id="XP_022719697.1"/>
    </source>
</evidence>
<protein>
    <submittedName>
        <fullName evidence="7">Mini zinc finger protein 1-like</fullName>
    </submittedName>
</protein>
<reference evidence="7" key="1">
    <citation type="submission" date="2025-08" db="UniProtKB">
        <authorList>
            <consortium name="RefSeq"/>
        </authorList>
    </citation>
    <scope>IDENTIFICATION</scope>
    <source>
        <tissue evidence="7">Fruit stalk</tissue>
    </source>
</reference>
<dbReference type="RefSeq" id="XP_022719697.1">
    <property type="nucleotide sequence ID" value="XM_022863962.1"/>
</dbReference>
<feature type="region of interest" description="Disordered" evidence="4">
    <location>
        <begin position="1"/>
        <end position="45"/>
    </location>
</feature>
<dbReference type="GeneID" id="111277535"/>
<dbReference type="GO" id="GO:0005634">
    <property type="term" value="C:nucleus"/>
    <property type="evidence" value="ECO:0007669"/>
    <property type="project" value="TreeGrafter"/>
</dbReference>
<dbReference type="GO" id="GO:0000976">
    <property type="term" value="F:transcription cis-regulatory region binding"/>
    <property type="evidence" value="ECO:0007669"/>
    <property type="project" value="TreeGrafter"/>
</dbReference>
<keyword evidence="6" id="KW-1185">Reference proteome</keyword>
<dbReference type="Pfam" id="PF04770">
    <property type="entry name" value="ZF-HD_dimer"/>
    <property type="match status" value="1"/>
</dbReference>
<proteinExistence type="predicted"/>
<accession>A0A6P5WVL0</accession>
<evidence type="ECO:0000256" key="4">
    <source>
        <dbReference type="SAM" id="MobiDB-lite"/>
    </source>
</evidence>
<keyword evidence="2" id="KW-0863">Zinc-finger</keyword>
<feature type="compositionally biased region" description="Basic residues" evidence="4">
    <location>
        <begin position="18"/>
        <end position="28"/>
    </location>
</feature>
<feature type="domain" description="ZF-HD dimerization-type" evidence="5">
    <location>
        <begin position="55"/>
        <end position="106"/>
    </location>
</feature>
<dbReference type="PROSITE" id="PS51523">
    <property type="entry name" value="ZF_HD_DIMER"/>
    <property type="match status" value="1"/>
</dbReference>
<dbReference type="OrthoDB" id="682018at2759"/>
<dbReference type="InterPro" id="IPR006456">
    <property type="entry name" value="ZF_HD_homeobox_Cys/His_dimer"/>
</dbReference>
<keyword evidence="3" id="KW-0862">Zinc</keyword>
<organism evidence="6 7">
    <name type="scientific">Durio zibethinus</name>
    <name type="common">Durian</name>
    <dbReference type="NCBI Taxonomy" id="66656"/>
    <lineage>
        <taxon>Eukaryota</taxon>
        <taxon>Viridiplantae</taxon>
        <taxon>Streptophyta</taxon>
        <taxon>Embryophyta</taxon>
        <taxon>Tracheophyta</taxon>
        <taxon>Spermatophyta</taxon>
        <taxon>Magnoliopsida</taxon>
        <taxon>eudicotyledons</taxon>
        <taxon>Gunneridae</taxon>
        <taxon>Pentapetalae</taxon>
        <taxon>rosids</taxon>
        <taxon>malvids</taxon>
        <taxon>Malvales</taxon>
        <taxon>Malvaceae</taxon>
        <taxon>Helicteroideae</taxon>
        <taxon>Durio</taxon>
    </lineage>
</organism>
<name>A0A6P5WVL0_DURZI</name>
<evidence type="ECO:0000256" key="3">
    <source>
        <dbReference type="ARBA" id="ARBA00022833"/>
    </source>
</evidence>
<evidence type="ECO:0000256" key="1">
    <source>
        <dbReference type="ARBA" id="ARBA00022723"/>
    </source>
</evidence>
<dbReference type="PANTHER" id="PTHR31948:SF60">
    <property type="entry name" value="ZINC-FINGER HOMEODOMAIN PROTEIN 5"/>
    <property type="match status" value="1"/>
</dbReference>
<dbReference type="PANTHER" id="PTHR31948">
    <property type="entry name" value="ZINC-FINGER HOMEODOMAIN PROTEIN 2"/>
    <property type="match status" value="1"/>
</dbReference>
<dbReference type="GO" id="GO:0050793">
    <property type="term" value="P:regulation of developmental process"/>
    <property type="evidence" value="ECO:0007669"/>
    <property type="project" value="TreeGrafter"/>
</dbReference>
<dbReference type="NCBIfam" id="TIGR01566">
    <property type="entry name" value="ZF_HD_prot_N"/>
    <property type="match status" value="1"/>
</dbReference>
<dbReference type="KEGG" id="dzi:111277535"/>
<dbReference type="GO" id="GO:0008270">
    <property type="term" value="F:zinc ion binding"/>
    <property type="evidence" value="ECO:0007669"/>
    <property type="project" value="UniProtKB-KW"/>
</dbReference>
<gene>
    <name evidence="7" type="primary">LOC111277535</name>
</gene>
<keyword evidence="1" id="KW-0479">Metal-binding</keyword>
<evidence type="ECO:0000313" key="6">
    <source>
        <dbReference type="Proteomes" id="UP000515121"/>
    </source>
</evidence>
<evidence type="ECO:0000259" key="5">
    <source>
        <dbReference type="PROSITE" id="PS51523"/>
    </source>
</evidence>
<sequence length="131" mass="15131">MKLERLGSKIPPLTGKAKSSKWSKRSRGKSSDERKPFKPPFEMTERKTKTINVKYKECMCNHATQLGVNVVDGCGEFAPKGRSETRRIVDLDCEACGCHRHFHRKEVTRKISLTFIEKEEANLFRFHPRPP</sequence>